<dbReference type="FunFam" id="3.40.50.720:FF:000084">
    <property type="entry name" value="Short-chain dehydrogenase reductase"/>
    <property type="match status" value="1"/>
</dbReference>
<accession>A0A3D9ZM61</accession>
<keyword evidence="4" id="KW-1185">Reference proteome</keyword>
<dbReference type="SUPFAM" id="SSF51735">
    <property type="entry name" value="NAD(P)-binding Rossmann-fold domains"/>
    <property type="match status" value="1"/>
</dbReference>
<evidence type="ECO:0000313" key="3">
    <source>
        <dbReference type="EMBL" id="REF98297.1"/>
    </source>
</evidence>
<dbReference type="CDD" id="cd05233">
    <property type="entry name" value="SDR_c"/>
    <property type="match status" value="1"/>
</dbReference>
<dbReference type="RefSeq" id="WP_116069598.1">
    <property type="nucleotide sequence ID" value="NZ_BONB01000062.1"/>
</dbReference>
<dbReference type="OrthoDB" id="9804774at2"/>
<dbReference type="InterPro" id="IPR036291">
    <property type="entry name" value="NAD(P)-bd_dom_sf"/>
</dbReference>
<evidence type="ECO:0000256" key="2">
    <source>
        <dbReference type="ARBA" id="ARBA00023002"/>
    </source>
</evidence>
<dbReference type="InterPro" id="IPR002347">
    <property type="entry name" value="SDR_fam"/>
</dbReference>
<dbReference type="PRINTS" id="PR00080">
    <property type="entry name" value="SDRFAMILY"/>
</dbReference>
<dbReference type="GO" id="GO:0016491">
    <property type="term" value="F:oxidoreductase activity"/>
    <property type="evidence" value="ECO:0007669"/>
    <property type="project" value="UniProtKB-KW"/>
</dbReference>
<comment type="caution">
    <text evidence="3">The sequence shown here is derived from an EMBL/GenBank/DDBJ whole genome shotgun (WGS) entry which is preliminary data.</text>
</comment>
<comment type="similarity">
    <text evidence="1">Belongs to the short-chain dehydrogenases/reductases (SDR) family.</text>
</comment>
<reference evidence="3 4" key="1">
    <citation type="submission" date="2018-08" db="EMBL/GenBank/DDBJ databases">
        <title>Sequencing the genomes of 1000 actinobacteria strains.</title>
        <authorList>
            <person name="Klenk H.-P."/>
        </authorList>
    </citation>
    <scope>NUCLEOTIDE SEQUENCE [LARGE SCALE GENOMIC DNA]</scope>
    <source>
        <strain evidence="3 4">DSM 44099</strain>
    </source>
</reference>
<dbReference type="PANTHER" id="PTHR42879:SF2">
    <property type="entry name" value="3-OXOACYL-[ACYL-CARRIER-PROTEIN] REDUCTASE FABG"/>
    <property type="match status" value="1"/>
</dbReference>
<sequence length="255" mass="26177">MKLAGRVAVVTGAGRGIGRALAEALAGEGASVVVSSRTATDLAEVTAAIGGDARAVVADALDRDQARAPVRAALAAFGRLDILVNNVGGRPGDGVDADPWHEHDDLFDRLLTLNLSSAWWTTNAALPAMRERGYGRVINIGSGVADRAGASMAYTAAKHGLVGLTRSLALATGTHGITVNCLCPGWTQTSAIDWDVIGARSGISGAEARDRVTADIAQRRVLDAEELGAVAVLLASDAGAAITGQVWHVDGGWRL</sequence>
<evidence type="ECO:0000313" key="4">
    <source>
        <dbReference type="Proteomes" id="UP000256913"/>
    </source>
</evidence>
<dbReference type="InterPro" id="IPR050259">
    <property type="entry name" value="SDR"/>
</dbReference>
<organism evidence="3 4">
    <name type="scientific">Asanoa ferruginea</name>
    <dbReference type="NCBI Taxonomy" id="53367"/>
    <lineage>
        <taxon>Bacteria</taxon>
        <taxon>Bacillati</taxon>
        <taxon>Actinomycetota</taxon>
        <taxon>Actinomycetes</taxon>
        <taxon>Micromonosporales</taxon>
        <taxon>Micromonosporaceae</taxon>
        <taxon>Asanoa</taxon>
    </lineage>
</organism>
<name>A0A3D9ZM61_9ACTN</name>
<keyword evidence="2" id="KW-0560">Oxidoreductase</keyword>
<dbReference type="PRINTS" id="PR00081">
    <property type="entry name" value="GDHRDH"/>
</dbReference>
<gene>
    <name evidence="3" type="ORF">DFJ67_4313</name>
</gene>
<dbReference type="Proteomes" id="UP000256913">
    <property type="component" value="Unassembled WGS sequence"/>
</dbReference>
<dbReference type="EMBL" id="QUMQ01000001">
    <property type="protein sequence ID" value="REF98297.1"/>
    <property type="molecule type" value="Genomic_DNA"/>
</dbReference>
<dbReference type="AlphaFoldDB" id="A0A3D9ZM61"/>
<dbReference type="Pfam" id="PF13561">
    <property type="entry name" value="adh_short_C2"/>
    <property type="match status" value="1"/>
</dbReference>
<proteinExistence type="inferred from homology"/>
<evidence type="ECO:0000256" key="1">
    <source>
        <dbReference type="ARBA" id="ARBA00006484"/>
    </source>
</evidence>
<dbReference type="Gene3D" id="3.40.50.720">
    <property type="entry name" value="NAD(P)-binding Rossmann-like Domain"/>
    <property type="match status" value="1"/>
</dbReference>
<protein>
    <submittedName>
        <fullName evidence="3">NAD(P)-dependent dehydrogenase (Short-subunit alcohol dehydrogenase family)</fullName>
    </submittedName>
</protein>
<dbReference type="PANTHER" id="PTHR42879">
    <property type="entry name" value="3-OXOACYL-(ACYL-CARRIER-PROTEIN) REDUCTASE"/>
    <property type="match status" value="1"/>
</dbReference>